<evidence type="ECO:0000313" key="2">
    <source>
        <dbReference type="Proteomes" id="UP000053176"/>
    </source>
</evidence>
<name>A0A117N4K1_RHILI</name>
<dbReference type="OrthoDB" id="8090579at2"/>
<comment type="caution">
    <text evidence="1">The sequence shown here is derived from an EMBL/GenBank/DDBJ whole genome shotgun (WGS) entry which is preliminary data.</text>
</comment>
<reference evidence="1 2" key="1">
    <citation type="submission" date="2015-12" db="EMBL/GenBank/DDBJ databases">
        <title>Draft genome sequence of Mesorhizobium sp. UFLA 01-765, a multitolerant efficient symbiont and plant-growth promoting strain isolated from Zn-mining soil using Leucaena leucocephala as a trap plant.</title>
        <authorList>
            <person name="Rangel W.M."/>
            <person name="Thijs S."/>
            <person name="Longatti S.M."/>
            <person name="Moreira F.M."/>
            <person name="Weyens N."/>
            <person name="Vangronsveld J."/>
            <person name="Van Hamme J.D."/>
            <person name="Bottos E.M."/>
            <person name="Rineau F."/>
        </authorList>
    </citation>
    <scope>NUCLEOTIDE SEQUENCE [LARGE SCALE GENOMIC DNA]</scope>
    <source>
        <strain evidence="1 2">UFLA 01-765</strain>
    </source>
</reference>
<evidence type="ECO:0000313" key="1">
    <source>
        <dbReference type="EMBL" id="KUM27757.1"/>
    </source>
</evidence>
<dbReference type="EMBL" id="LPWA01000068">
    <property type="protein sequence ID" value="KUM27757.1"/>
    <property type="molecule type" value="Genomic_DNA"/>
</dbReference>
<gene>
    <name evidence="1" type="ORF">AU467_15320</name>
</gene>
<sequence>MRIAMVVALSAAVAGCVSSPVDYGSSLSRQDSKWASPECQQARKAASDYAAREKEHPGWGFGVLLGPYSMGMVAAVKEHEQQQRRLLARQMHLQCSSQPLPKDLDFDPAIYAPKKAKYP</sequence>
<accession>A0A117N4K1</accession>
<dbReference type="Proteomes" id="UP000053176">
    <property type="component" value="Unassembled WGS sequence"/>
</dbReference>
<protein>
    <recommendedName>
        <fullName evidence="3">Lipoprotein</fullName>
    </recommendedName>
</protein>
<dbReference type="PROSITE" id="PS51257">
    <property type="entry name" value="PROKAR_LIPOPROTEIN"/>
    <property type="match status" value="1"/>
</dbReference>
<organism evidence="1 2">
    <name type="scientific">Rhizobium loti</name>
    <name type="common">Mesorhizobium loti</name>
    <dbReference type="NCBI Taxonomy" id="381"/>
    <lineage>
        <taxon>Bacteria</taxon>
        <taxon>Pseudomonadati</taxon>
        <taxon>Pseudomonadota</taxon>
        <taxon>Alphaproteobacteria</taxon>
        <taxon>Hyphomicrobiales</taxon>
        <taxon>Phyllobacteriaceae</taxon>
        <taxon>Mesorhizobium</taxon>
    </lineage>
</organism>
<proteinExistence type="predicted"/>
<dbReference type="AlphaFoldDB" id="A0A117N4K1"/>
<evidence type="ECO:0008006" key="3">
    <source>
        <dbReference type="Google" id="ProtNLM"/>
    </source>
</evidence>